<proteinExistence type="predicted"/>
<evidence type="ECO:0000313" key="4">
    <source>
        <dbReference type="Proteomes" id="UP001149821"/>
    </source>
</evidence>
<keyword evidence="3" id="KW-0378">Hydrolase</keyword>
<dbReference type="RefSeq" id="WP_274140606.1">
    <property type="nucleotide sequence ID" value="NZ_JAJUBB010000002.1"/>
</dbReference>
<dbReference type="Pfam" id="PF13322">
    <property type="entry name" value="DUF4092"/>
    <property type="match status" value="1"/>
</dbReference>
<dbReference type="InterPro" id="IPR031161">
    <property type="entry name" value="Peptidase_M60_dom"/>
</dbReference>
<dbReference type="Proteomes" id="UP001149821">
    <property type="component" value="Unassembled WGS sequence"/>
</dbReference>
<dbReference type="InterPro" id="IPR035423">
    <property type="entry name" value="M60-like_N"/>
</dbReference>
<gene>
    <name evidence="3" type="ORF">LRP49_04895</name>
</gene>
<dbReference type="SMART" id="SM01276">
    <property type="entry name" value="M60-like"/>
    <property type="match status" value="1"/>
</dbReference>
<dbReference type="InterPro" id="IPR042279">
    <property type="entry name" value="Pep_M60_3"/>
</dbReference>
<evidence type="ECO:0000313" key="3">
    <source>
        <dbReference type="EMBL" id="MDD1780534.1"/>
    </source>
</evidence>
<dbReference type="PROSITE" id="PS51257">
    <property type="entry name" value="PROKAR_LIPOPROTEIN"/>
    <property type="match status" value="1"/>
</dbReference>
<feature type="region of interest" description="Disordered" evidence="1">
    <location>
        <begin position="193"/>
        <end position="215"/>
    </location>
</feature>
<dbReference type="Pfam" id="PF13402">
    <property type="entry name" value="Peptidase_M60"/>
    <property type="match status" value="1"/>
</dbReference>
<keyword evidence="4" id="KW-1185">Reference proteome</keyword>
<protein>
    <submittedName>
        <fullName evidence="3">SslE/AcfD family lipoprotein zinc metalloprotease</fullName>
    </submittedName>
</protein>
<dbReference type="InterPro" id="IPR025385">
    <property type="entry name" value="DUF4092"/>
</dbReference>
<keyword evidence="3" id="KW-0482">Metalloprotease</keyword>
<dbReference type="PROSITE" id="PS51723">
    <property type="entry name" value="PEPTIDASE_M60"/>
    <property type="match status" value="1"/>
</dbReference>
<dbReference type="Gene3D" id="1.10.390.30">
    <property type="entry name" value="Peptidase M60, enhancin-like domain 3"/>
    <property type="match status" value="1"/>
</dbReference>
<accession>A0ABT5QHS4</accession>
<dbReference type="GO" id="GO:0008237">
    <property type="term" value="F:metallopeptidase activity"/>
    <property type="evidence" value="ECO:0007669"/>
    <property type="project" value="UniProtKB-KW"/>
</dbReference>
<keyword evidence="3" id="KW-0449">Lipoprotein</keyword>
<dbReference type="InterPro" id="IPR051244">
    <property type="entry name" value="TCAF"/>
</dbReference>
<dbReference type="Gene3D" id="3.40.390.80">
    <property type="entry name" value="Peptidase M60, enhancin-like domain 2"/>
    <property type="match status" value="1"/>
</dbReference>
<dbReference type="PANTHER" id="PTHR15730:SF5">
    <property type="entry name" value="SI:CH211-210B2.2-RELATED"/>
    <property type="match status" value="1"/>
</dbReference>
<reference evidence="3" key="1">
    <citation type="submission" date="2021-12" db="EMBL/GenBank/DDBJ databases">
        <title>Enterovibrio ZSDZ35 sp. nov. and Enterovibrio ZSDZ42 sp. nov., isolated from coastal seawater in Qingdao.</title>
        <authorList>
            <person name="Zhang P."/>
        </authorList>
    </citation>
    <scope>NUCLEOTIDE SEQUENCE</scope>
    <source>
        <strain evidence="3">ZSDZ35</strain>
    </source>
</reference>
<comment type="caution">
    <text evidence="3">The sequence shown here is derived from an EMBL/GenBank/DDBJ whole genome shotgun (WGS) entry which is preliminary data.</text>
</comment>
<evidence type="ECO:0000256" key="1">
    <source>
        <dbReference type="SAM" id="MobiDB-lite"/>
    </source>
</evidence>
<dbReference type="NCBIfam" id="NF037974">
    <property type="entry name" value="SslE_AcfD_Zn_LP"/>
    <property type="match status" value="1"/>
</dbReference>
<name>A0ABT5QHS4_9GAMM</name>
<feature type="region of interest" description="Disordered" evidence="1">
    <location>
        <begin position="25"/>
        <end position="51"/>
    </location>
</feature>
<evidence type="ECO:0000259" key="2">
    <source>
        <dbReference type="PROSITE" id="PS51723"/>
    </source>
</evidence>
<feature type="compositionally biased region" description="Low complexity" evidence="1">
    <location>
        <begin position="34"/>
        <end position="51"/>
    </location>
</feature>
<dbReference type="Pfam" id="PF17291">
    <property type="entry name" value="M60-like_N"/>
    <property type="match status" value="1"/>
</dbReference>
<dbReference type="PANTHER" id="PTHR15730">
    <property type="entry name" value="EXPERIMENTAL AUTOIMMUNE PROSTATITIS ANTIGEN 2-RELATED"/>
    <property type="match status" value="1"/>
</dbReference>
<organism evidence="3 4">
    <name type="scientific">Enterovibrio qingdaonensis</name>
    <dbReference type="NCBI Taxonomy" id="2899818"/>
    <lineage>
        <taxon>Bacteria</taxon>
        <taxon>Pseudomonadati</taxon>
        <taxon>Pseudomonadota</taxon>
        <taxon>Gammaproteobacteria</taxon>
        <taxon>Vibrionales</taxon>
        <taxon>Vibrionaceae</taxon>
        <taxon>Enterovibrio</taxon>
    </lineage>
</organism>
<keyword evidence="3" id="KW-0645">Protease</keyword>
<feature type="domain" description="Peptidase M60" evidence="2">
    <location>
        <begin position="1074"/>
        <end position="1375"/>
    </location>
</feature>
<dbReference type="EMBL" id="JAJUBB010000002">
    <property type="protein sequence ID" value="MDD1780534.1"/>
    <property type="molecule type" value="Genomic_DNA"/>
</dbReference>
<sequence length="1514" mass="165261">MYKKKILPILIVAALAGCDDDNQVSTGGGIPSIPDTGTPDTGNPDTGTPQPSIIAGEFSLDGNKVYGSSVNCNGEPANAFEFEEKETVTCSYEGTVLATFSNVSIENLAKSGQAITRHRLNLHDADEFVDSPNKAHNAHALLTTVSPSHGNQIDIELTATHDKLAFSNIYNHDLALPPEEFDKIIAEKPAEENLADKNPSAHVPEIEPEVTPGTSTDLNAAFVSANAEEAYQYKPTEVILSKAVITDSNGTPIEGLSYFSHSSRGKTNAAGEFDFAWGESISFGIDTFELGGVRGNKTQFKLTDLGTDQRGRNAEALVKRYADNTLTNRVVSEKVTDVFAMYPNVINEAISLSLNDKDTVLEVGGGLTQTVAAEFEKQFKNGIASLVDEAICGSTCGTSAFSFFSEPAVHTATDDLANIQADINKLWGINDALTDGWKPVKKFHVFTDATNFYGSTGLARGQAAVNISNQAFPVMMARNDNNYWLSFGDKKAFDERNLAYITEAPSKQKIDVVGKNTATFNLPFVTIGEMGKGKVMVVGNGRYNSILVCPNDYSWASNGQCGEGSVAKDSDDMKNFFSNAIRYLTNRASDEKITVGTNIPHVYFARHGQVLGIKADYIISPEFNVDTEQLSSFDGINPIEMPLLIINGFEYKNPNGNHYIPPHSADVTKPKLTQDDVTALIEYVNKGGSVLMMETIIQENNTGETGRFLDAAGIAFGMGDSVVRNGNGPNDGYADRPRANREHALWIIERYAAKSEGEDQAPTLPYSIDPITGEVIWDIEVGEKLDLETAFYQAEIDGELKTLKAFIREEDHFSKDEKGKWIIGANGKPVLDEASLQLAKNKLLDQFLVNGQRTYQECTLSDYHYEINCLERRPGNGIPLTGGMERPIYTKLDLGSEQAKAMIKAADLGTNIERLYQHELYFRSKSNEGERLSSTDLNRIYNNMTVWLWNNLDYRYEEAHGDELGFERFTQFLNCYTANMADGNTQCPADLGDKLVSMNMVYGADAGEYAGQMNPSYPLNYMEKPLTRLMLGRSFWDHDVVVDVRPFPGEPSGTTGGTSITLDMSNNTAAYYAGNRQATGQWAVAHQPFTVSVSGNTTPVKVTVALHDDLTGREKHELAMMRPPRMQKSFEVGTSTVFEVPYGGLIYVQGGNSSEVTININGTVNAPLFDSSKNGWVNDLSSPAPIGDVVSDSFIFTAPKANMTAANVSGGVTQFADELDMFANDLNDFYAKDEGVDGTHNRAATHPSIPNNRHAFVNDVAISIGAAHSGYPVMNSSFNPNSHDINTDPLNSWLLWHEVGHNAAQAPLNVEGATEVANNVVALYMQQKYLGSMPRVATDIRIAPDYVNAEMGHAWGAGGPGERLLMFAQMKEWAETEFDITHWYTNEIPAYYNTDTGMNGFNFFKLMHRLSRNANDPAISHYGQNQCYNSGLGASDALMLCASYAAQTDLTAFFEAWNPGTVATILPGVSEPQYVGGISDQGRKAVKALNLPLPQKDPIGIKTVTASAPYPVAH</sequence>